<dbReference type="Pfam" id="PF01121">
    <property type="entry name" value="CoaE"/>
    <property type="match status" value="1"/>
</dbReference>
<dbReference type="OMA" id="CQMDIEQ"/>
<keyword evidence="8" id="KW-0812">Transmembrane</keyword>
<feature type="transmembrane region" description="Helical" evidence="8">
    <location>
        <begin position="214"/>
        <end position="235"/>
    </location>
</feature>
<evidence type="ECO:0000256" key="7">
    <source>
        <dbReference type="ARBA" id="ARBA00022993"/>
    </source>
</evidence>
<keyword evidence="10" id="KW-1185">Reference proteome</keyword>
<dbReference type="GO" id="GO:0005524">
    <property type="term" value="F:ATP binding"/>
    <property type="evidence" value="ECO:0007669"/>
    <property type="project" value="UniProtKB-KW"/>
</dbReference>
<dbReference type="InParanoid" id="A0A3P7FBQ9"/>
<dbReference type="GO" id="GO:0004140">
    <property type="term" value="F:dephospho-CoA kinase activity"/>
    <property type="evidence" value="ECO:0007669"/>
    <property type="project" value="InterPro"/>
</dbReference>
<evidence type="ECO:0008006" key="11">
    <source>
        <dbReference type="Google" id="ProtNLM"/>
    </source>
</evidence>
<reference evidence="9 10" key="1">
    <citation type="submission" date="2018-11" db="EMBL/GenBank/DDBJ databases">
        <authorList>
            <consortium name="Pathogen Informatics"/>
        </authorList>
    </citation>
    <scope>NUCLEOTIDE SEQUENCE [LARGE SCALE GENOMIC DNA]</scope>
</reference>
<dbReference type="HAMAP" id="MF_00376">
    <property type="entry name" value="Dephospho_CoA_kinase"/>
    <property type="match status" value="1"/>
</dbReference>
<dbReference type="CDD" id="cd02022">
    <property type="entry name" value="DPCK"/>
    <property type="match status" value="1"/>
</dbReference>
<dbReference type="AlphaFoldDB" id="A0A3P7FBQ9"/>
<keyword evidence="6" id="KW-0067">ATP-binding</keyword>
<organism evidence="9 10">
    <name type="scientific">Wuchereria bancrofti</name>
    <dbReference type="NCBI Taxonomy" id="6293"/>
    <lineage>
        <taxon>Eukaryota</taxon>
        <taxon>Metazoa</taxon>
        <taxon>Ecdysozoa</taxon>
        <taxon>Nematoda</taxon>
        <taxon>Chromadorea</taxon>
        <taxon>Rhabditida</taxon>
        <taxon>Spirurina</taxon>
        <taxon>Spiruromorpha</taxon>
        <taxon>Filarioidea</taxon>
        <taxon>Onchocercidae</taxon>
        <taxon>Wuchereria</taxon>
    </lineage>
</organism>
<evidence type="ECO:0000256" key="5">
    <source>
        <dbReference type="ARBA" id="ARBA00022777"/>
    </source>
</evidence>
<evidence type="ECO:0000256" key="4">
    <source>
        <dbReference type="ARBA" id="ARBA00022741"/>
    </source>
</evidence>
<keyword evidence="8" id="KW-1133">Transmembrane helix</keyword>
<evidence type="ECO:0000313" key="9">
    <source>
        <dbReference type="EMBL" id="VDM08258.1"/>
    </source>
</evidence>
<gene>
    <name evidence="9" type="ORF">WBA_LOCUS1644</name>
</gene>
<keyword evidence="7" id="KW-0173">Coenzyme A biosynthesis</keyword>
<dbReference type="InterPro" id="IPR027417">
    <property type="entry name" value="P-loop_NTPase"/>
</dbReference>
<keyword evidence="5" id="KW-0418">Kinase</keyword>
<evidence type="ECO:0000256" key="8">
    <source>
        <dbReference type="SAM" id="Phobius"/>
    </source>
</evidence>
<evidence type="ECO:0000313" key="10">
    <source>
        <dbReference type="Proteomes" id="UP000270924"/>
    </source>
</evidence>
<evidence type="ECO:0000256" key="6">
    <source>
        <dbReference type="ARBA" id="ARBA00022840"/>
    </source>
</evidence>
<dbReference type="PANTHER" id="PTHR10695">
    <property type="entry name" value="DEPHOSPHO-COA KINASE-RELATED"/>
    <property type="match status" value="1"/>
</dbReference>
<evidence type="ECO:0000256" key="1">
    <source>
        <dbReference type="ARBA" id="ARBA00009018"/>
    </source>
</evidence>
<dbReference type="NCBIfam" id="TIGR00152">
    <property type="entry name" value="dephospho-CoA kinase"/>
    <property type="match status" value="1"/>
</dbReference>
<keyword evidence="2" id="KW-0963">Cytoplasm</keyword>
<dbReference type="Proteomes" id="UP000270924">
    <property type="component" value="Unassembled WGS sequence"/>
</dbReference>
<keyword evidence="4" id="KW-0547">Nucleotide-binding</keyword>
<evidence type="ECO:0000256" key="2">
    <source>
        <dbReference type="ARBA" id="ARBA00022490"/>
    </source>
</evidence>
<dbReference type="PROSITE" id="PS51219">
    <property type="entry name" value="DPCK"/>
    <property type="match status" value="1"/>
</dbReference>
<dbReference type="SUPFAM" id="SSF52540">
    <property type="entry name" value="P-loop containing nucleoside triphosphate hydrolases"/>
    <property type="match status" value="1"/>
</dbReference>
<keyword evidence="8" id="KW-0472">Membrane</keyword>
<dbReference type="OrthoDB" id="247245at2759"/>
<comment type="similarity">
    <text evidence="1">Belongs to the CoaE family.</text>
</comment>
<dbReference type="InterPro" id="IPR001977">
    <property type="entry name" value="Depp_CoAkinase"/>
</dbReference>
<dbReference type="Gene3D" id="3.40.50.300">
    <property type="entry name" value="P-loop containing nucleotide triphosphate hydrolases"/>
    <property type="match status" value="1"/>
</dbReference>
<dbReference type="GO" id="GO:0015937">
    <property type="term" value="P:coenzyme A biosynthetic process"/>
    <property type="evidence" value="ECO:0007669"/>
    <property type="project" value="UniProtKB-KW"/>
</dbReference>
<proteinExistence type="inferred from homology"/>
<protein>
    <recommendedName>
        <fullName evidence="11">Dephospho-CoA kinase</fullName>
    </recommendedName>
</protein>
<keyword evidence="3" id="KW-0808">Transferase</keyword>
<sequence>MCEGLIEGECKMYLIGLTGGIATGKSTVSQIFVENHIPVIDADLIAREVVAPGENAYEKLRQHFGDEFFDSVSGELLRKKFGDLVFSDENVRHLVNSITHPEIRKTIALRILQYFFRGEKFVVLDLPLLFEAGYARIVQSIVLVDCLENIQLKRLQQRDNIDEKAARKRIDAQYPMYDKRYRATHIVNNSGAIEETRAQVLNLIREFNASKLHLIIRAILLFTLLIFFTLSYLLYHFVLLPLFNN</sequence>
<evidence type="ECO:0000256" key="3">
    <source>
        <dbReference type="ARBA" id="ARBA00022679"/>
    </source>
</evidence>
<accession>A0A3P7FBQ9</accession>
<dbReference type="FunCoup" id="A0A3P7FBQ9">
    <property type="interactions" value="1396"/>
</dbReference>
<dbReference type="EMBL" id="UYWW01000362">
    <property type="protein sequence ID" value="VDM08258.1"/>
    <property type="molecule type" value="Genomic_DNA"/>
</dbReference>
<dbReference type="PANTHER" id="PTHR10695:SF46">
    <property type="entry name" value="BIFUNCTIONAL COENZYME A SYNTHASE-RELATED"/>
    <property type="match status" value="1"/>
</dbReference>
<name>A0A3P7FBQ9_WUCBA</name>
<dbReference type="FunFam" id="3.40.50.300:FF:000991">
    <property type="entry name" value="Dephospho-CoA kinase"/>
    <property type="match status" value="1"/>
</dbReference>